<evidence type="ECO:0008006" key="4">
    <source>
        <dbReference type="Google" id="ProtNLM"/>
    </source>
</evidence>
<keyword evidence="1" id="KW-0732">Signal</keyword>
<feature type="signal peptide" evidence="1">
    <location>
        <begin position="1"/>
        <end position="30"/>
    </location>
</feature>
<evidence type="ECO:0000313" key="3">
    <source>
        <dbReference type="Proteomes" id="UP000218238"/>
    </source>
</evidence>
<dbReference type="OrthoDB" id="536034at2"/>
<proteinExistence type="predicted"/>
<keyword evidence="3" id="KW-1185">Reference proteome</keyword>
<accession>A0A2A2TAU1</accession>
<gene>
    <name evidence="2" type="ORF">CK510_28190</name>
</gene>
<dbReference type="Proteomes" id="UP000218238">
    <property type="component" value="Unassembled WGS sequence"/>
</dbReference>
<sequence>MLFHTLKSKATVITLASVIMVTNLTTTAWSAKATSTNFEPPKRDAPRGGTAGGGSRPIALACASSLSNRDIALTALSPGKHIGLSQLQRPVFFVHLPQTGAQSAEFSLFDKEMNGIYQQNIPITNQAGLINIQLPKDAPSLVPNKTYYWSFAIACNPSDRTEDLVVGGWVEYTPLSHLIQEKLAASTVIERASLYAKQGFWYDAVATIIELQNLQPNNPQLSQSWNELLTSVGLTVVATAN</sequence>
<dbReference type="AlphaFoldDB" id="A0A2A2TAU1"/>
<reference evidence="2 3" key="1">
    <citation type="submission" date="2017-08" db="EMBL/GenBank/DDBJ databases">
        <title>Draft genome sequence of filamentous cyanobacterium Calothrix elsteri CCALA 953.</title>
        <authorList>
            <person name="Gagunashvili A.N."/>
            <person name="Elster J."/>
            <person name="Andresson O.S."/>
        </authorList>
    </citation>
    <scope>NUCLEOTIDE SEQUENCE [LARGE SCALE GENOMIC DNA]</scope>
    <source>
        <strain evidence="2 3">CCALA 953</strain>
    </source>
</reference>
<feature type="chain" id="PRO_5012223549" description="DUF928 domain-containing protein" evidence="1">
    <location>
        <begin position="31"/>
        <end position="241"/>
    </location>
</feature>
<dbReference type="InterPro" id="IPR010328">
    <property type="entry name" value="DUF928"/>
</dbReference>
<dbReference type="Pfam" id="PF06051">
    <property type="entry name" value="DUF928"/>
    <property type="match status" value="1"/>
</dbReference>
<protein>
    <recommendedName>
        <fullName evidence="4">DUF928 domain-containing protein</fullName>
    </recommendedName>
</protein>
<dbReference type="EMBL" id="NTFS01000553">
    <property type="protein sequence ID" value="PAX48934.1"/>
    <property type="molecule type" value="Genomic_DNA"/>
</dbReference>
<evidence type="ECO:0000313" key="2">
    <source>
        <dbReference type="EMBL" id="PAX48934.1"/>
    </source>
</evidence>
<evidence type="ECO:0000256" key="1">
    <source>
        <dbReference type="SAM" id="SignalP"/>
    </source>
</evidence>
<comment type="caution">
    <text evidence="2">The sequence shown here is derived from an EMBL/GenBank/DDBJ whole genome shotgun (WGS) entry which is preliminary data.</text>
</comment>
<organism evidence="2 3">
    <name type="scientific">Brunnivagina elsteri CCALA 953</name>
    <dbReference type="NCBI Taxonomy" id="987040"/>
    <lineage>
        <taxon>Bacteria</taxon>
        <taxon>Bacillati</taxon>
        <taxon>Cyanobacteriota</taxon>
        <taxon>Cyanophyceae</taxon>
        <taxon>Nostocales</taxon>
        <taxon>Calotrichaceae</taxon>
        <taxon>Brunnivagina</taxon>
    </lineage>
</organism>
<name>A0A2A2TAU1_9CYAN</name>